<dbReference type="GO" id="GO:0003700">
    <property type="term" value="F:DNA-binding transcription factor activity"/>
    <property type="evidence" value="ECO:0007669"/>
    <property type="project" value="TreeGrafter"/>
</dbReference>
<evidence type="ECO:0000313" key="8">
    <source>
        <dbReference type="Proteomes" id="UP000822993"/>
    </source>
</evidence>
<feature type="region of interest" description="Disordered" evidence="5">
    <location>
        <begin position="232"/>
        <end position="314"/>
    </location>
</feature>
<evidence type="ECO:0000259" key="6">
    <source>
        <dbReference type="Pfam" id="PF03466"/>
    </source>
</evidence>
<dbReference type="Gene3D" id="3.40.190.10">
    <property type="entry name" value="Periplasmic binding protein-like II"/>
    <property type="match status" value="2"/>
</dbReference>
<dbReference type="Proteomes" id="UP000822993">
    <property type="component" value="Unassembled WGS sequence"/>
</dbReference>
<comment type="caution">
    <text evidence="7">The sequence shown here is derived from an EMBL/GenBank/DDBJ whole genome shotgun (WGS) entry which is preliminary data.</text>
</comment>
<dbReference type="GO" id="GO:0003677">
    <property type="term" value="F:DNA binding"/>
    <property type="evidence" value="ECO:0007669"/>
    <property type="project" value="UniProtKB-KW"/>
</dbReference>
<dbReference type="PANTHER" id="PTHR30346:SF0">
    <property type="entry name" value="HCA OPERON TRANSCRIPTIONAL ACTIVATOR HCAR"/>
    <property type="match status" value="1"/>
</dbReference>
<evidence type="ECO:0000313" key="7">
    <source>
        <dbReference type="EMBL" id="MBE7699625.1"/>
    </source>
</evidence>
<gene>
    <name evidence="7" type="ORF">H9623_04785</name>
</gene>
<comment type="similarity">
    <text evidence="1">Belongs to the LysR transcriptional regulatory family.</text>
</comment>
<evidence type="ECO:0000256" key="3">
    <source>
        <dbReference type="ARBA" id="ARBA00023125"/>
    </source>
</evidence>
<dbReference type="EMBL" id="JACSPN010000004">
    <property type="protein sequence ID" value="MBE7699625.1"/>
    <property type="molecule type" value="Genomic_DNA"/>
</dbReference>
<dbReference type="GO" id="GO:0032993">
    <property type="term" value="C:protein-DNA complex"/>
    <property type="evidence" value="ECO:0007669"/>
    <property type="project" value="TreeGrafter"/>
</dbReference>
<protein>
    <submittedName>
        <fullName evidence="7">LysR family substrate-binding domain-containing protein</fullName>
    </submittedName>
</protein>
<dbReference type="InterPro" id="IPR005119">
    <property type="entry name" value="LysR_subst-bd"/>
</dbReference>
<feature type="domain" description="LysR substrate-binding" evidence="6">
    <location>
        <begin position="39"/>
        <end position="229"/>
    </location>
</feature>
<feature type="region of interest" description="Disordered" evidence="5">
    <location>
        <begin position="137"/>
        <end position="160"/>
    </location>
</feature>
<feature type="compositionally biased region" description="Basic residues" evidence="5">
    <location>
        <begin position="289"/>
        <end position="314"/>
    </location>
</feature>
<organism evidence="7 8">
    <name type="scientific">Oerskovia douganii</name>
    <dbReference type="NCBI Taxonomy" id="2762210"/>
    <lineage>
        <taxon>Bacteria</taxon>
        <taxon>Bacillati</taxon>
        <taxon>Actinomycetota</taxon>
        <taxon>Actinomycetes</taxon>
        <taxon>Micrococcales</taxon>
        <taxon>Cellulomonadaceae</taxon>
        <taxon>Oerskovia</taxon>
    </lineage>
</organism>
<dbReference type="PANTHER" id="PTHR30346">
    <property type="entry name" value="TRANSCRIPTIONAL DUAL REGULATOR HCAR-RELATED"/>
    <property type="match status" value="1"/>
</dbReference>
<keyword evidence="8" id="KW-1185">Reference proteome</keyword>
<evidence type="ECO:0000256" key="1">
    <source>
        <dbReference type="ARBA" id="ARBA00009437"/>
    </source>
</evidence>
<accession>A0A9D5YXX9</accession>
<keyword evidence="4" id="KW-0804">Transcription</keyword>
<dbReference type="AlphaFoldDB" id="A0A9D5YXX9"/>
<evidence type="ECO:0000256" key="2">
    <source>
        <dbReference type="ARBA" id="ARBA00023015"/>
    </source>
</evidence>
<name>A0A9D5YXX9_9CELL</name>
<reference evidence="7 8" key="1">
    <citation type="submission" date="2020-08" db="EMBL/GenBank/DDBJ databases">
        <title>A Genomic Blueprint of the Chicken Gut Microbiome.</title>
        <authorList>
            <person name="Gilroy R."/>
            <person name="Ravi A."/>
            <person name="Getino M."/>
            <person name="Pursley I."/>
            <person name="Horton D.L."/>
            <person name="Alikhan N.-F."/>
            <person name="Baker D."/>
            <person name="Gharbi K."/>
            <person name="Hall N."/>
            <person name="Watson M."/>
            <person name="Adriaenssens E.M."/>
            <person name="Foster-Nyarko E."/>
            <person name="Jarju S."/>
            <person name="Secka A."/>
            <person name="Antonio M."/>
            <person name="Oren A."/>
            <person name="Chaudhuri R."/>
            <person name="La Ragione R.M."/>
            <person name="Hildebrand F."/>
            <person name="Pallen M.J."/>
        </authorList>
    </citation>
    <scope>NUCLEOTIDE SEQUENCE [LARGE SCALE GENOMIC DNA]</scope>
    <source>
        <strain evidence="7 8">Sa1BUA8</strain>
    </source>
</reference>
<evidence type="ECO:0000256" key="5">
    <source>
        <dbReference type="SAM" id="MobiDB-lite"/>
    </source>
</evidence>
<keyword evidence="2" id="KW-0805">Transcription regulation</keyword>
<keyword evidence="3" id="KW-0238">DNA-binding</keyword>
<dbReference type="CDD" id="cd08414">
    <property type="entry name" value="PBP2_LTTR_aromatics_like"/>
    <property type="match status" value="1"/>
</dbReference>
<dbReference type="RefSeq" id="WP_193718919.1">
    <property type="nucleotide sequence ID" value="NZ_JACSPN010000004.1"/>
</dbReference>
<proteinExistence type="inferred from homology"/>
<dbReference type="Pfam" id="PF03466">
    <property type="entry name" value="LysR_substrate"/>
    <property type="match status" value="1"/>
</dbReference>
<dbReference type="SUPFAM" id="SSF53850">
    <property type="entry name" value="Periplasmic binding protein-like II"/>
    <property type="match status" value="1"/>
</dbReference>
<sequence>MEETARSAEHDADLPAEDVTDAQTPGFRLAYVPGVTPSKWVRTWIDRVPDVRLEALAAPASQVEALLLDGGADVAILRRPVRSEGLSHIAMYTEVPVVVVPRDHVFAALESDEALTVADLADEVVLHPLDDVLGWADPAEGSAADDEARPALPGRPALERPATTADAIELVAAGIGLLVVPQSLARLHHRKDLTYRTLEGGPEAPVALGWVTEEKSNLVEEFIGIVRGRTANSSRGVAGPTPPTPEADKKRDGRTPSGAKGAGAKSGQATKGTRTASAARSGAKQAPKGGKKSGKSVAKRLGKSQSMKGRKKGR</sequence>
<feature type="compositionally biased region" description="Low complexity" evidence="5">
    <location>
        <begin position="257"/>
        <end position="273"/>
    </location>
</feature>
<evidence type="ECO:0000256" key="4">
    <source>
        <dbReference type="ARBA" id="ARBA00023163"/>
    </source>
</evidence>